<dbReference type="Pfam" id="PF03965">
    <property type="entry name" value="Penicillinase_R"/>
    <property type="match status" value="1"/>
</dbReference>
<reference evidence="5 6" key="1">
    <citation type="submission" date="2016-02" db="EMBL/GenBank/DDBJ databases">
        <title>Draft Genome for Tepidibacillus decaturensis nov. sp. Strain Z9, an Anaerobic, Moderately Thermophilic and Heterotrophic Bacterium from Deep Subsurface of the Illinois Basin, USA.</title>
        <authorList>
            <person name="Dong Y."/>
            <person name="Chang J.Y."/>
            <person name="Sanford R."/>
            <person name="Fouke B.W."/>
        </authorList>
    </citation>
    <scope>NUCLEOTIDE SEQUENCE [LARGE SCALE GENOMIC DNA]</scope>
    <source>
        <strain evidence="5 6">Z9</strain>
    </source>
</reference>
<dbReference type="RefSeq" id="WP_068725451.1">
    <property type="nucleotide sequence ID" value="NZ_LSKU01000001.1"/>
</dbReference>
<dbReference type="SUPFAM" id="SSF46785">
    <property type="entry name" value="Winged helix' DNA-binding domain"/>
    <property type="match status" value="1"/>
</dbReference>
<dbReference type="Proteomes" id="UP000070352">
    <property type="component" value="Unassembled WGS sequence"/>
</dbReference>
<dbReference type="EMBL" id="LSKU01000001">
    <property type="protein sequence ID" value="KXG44116.1"/>
    <property type="molecule type" value="Genomic_DNA"/>
</dbReference>
<keyword evidence="4" id="KW-0804">Transcription</keyword>
<dbReference type="InterPro" id="IPR036390">
    <property type="entry name" value="WH_DNA-bd_sf"/>
</dbReference>
<evidence type="ECO:0000313" key="6">
    <source>
        <dbReference type="Proteomes" id="UP000070352"/>
    </source>
</evidence>
<dbReference type="AlphaFoldDB" id="A0A135L565"/>
<keyword evidence="3" id="KW-0238">DNA-binding</keyword>
<dbReference type="STRING" id="1413211.U473_08955"/>
<organism evidence="5 6">
    <name type="scientific">Tepidibacillus decaturensis</name>
    <dbReference type="NCBI Taxonomy" id="1413211"/>
    <lineage>
        <taxon>Bacteria</taxon>
        <taxon>Bacillati</taxon>
        <taxon>Bacillota</taxon>
        <taxon>Bacilli</taxon>
        <taxon>Bacillales</taxon>
        <taxon>Bacillaceae</taxon>
        <taxon>Tepidibacillus</taxon>
    </lineage>
</organism>
<evidence type="ECO:0000256" key="1">
    <source>
        <dbReference type="ARBA" id="ARBA00011046"/>
    </source>
</evidence>
<dbReference type="PIRSF" id="PIRSF019455">
    <property type="entry name" value="CopR_AtkY"/>
    <property type="match status" value="1"/>
</dbReference>
<proteinExistence type="inferred from homology"/>
<comment type="similarity">
    <text evidence="1">Belongs to the BlaI transcriptional regulatory family.</text>
</comment>
<dbReference type="GO" id="GO:0045892">
    <property type="term" value="P:negative regulation of DNA-templated transcription"/>
    <property type="evidence" value="ECO:0007669"/>
    <property type="project" value="InterPro"/>
</dbReference>
<evidence type="ECO:0000256" key="3">
    <source>
        <dbReference type="ARBA" id="ARBA00023125"/>
    </source>
</evidence>
<dbReference type="GO" id="GO:0003677">
    <property type="term" value="F:DNA binding"/>
    <property type="evidence" value="ECO:0007669"/>
    <property type="project" value="UniProtKB-KW"/>
</dbReference>
<dbReference type="InterPro" id="IPR036388">
    <property type="entry name" value="WH-like_DNA-bd_sf"/>
</dbReference>
<gene>
    <name evidence="5" type="ORF">U473_08955</name>
</gene>
<comment type="caution">
    <text evidence="5">The sequence shown here is derived from an EMBL/GenBank/DDBJ whole genome shotgun (WGS) entry which is preliminary data.</text>
</comment>
<dbReference type="InterPro" id="IPR005650">
    <property type="entry name" value="BlaI_family"/>
</dbReference>
<dbReference type="OrthoDB" id="1849040at2"/>
<evidence type="ECO:0000313" key="5">
    <source>
        <dbReference type="EMBL" id="KXG44116.1"/>
    </source>
</evidence>
<keyword evidence="6" id="KW-1185">Reference proteome</keyword>
<dbReference type="Gene3D" id="1.10.10.10">
    <property type="entry name" value="Winged helix-like DNA-binding domain superfamily/Winged helix DNA-binding domain"/>
    <property type="match status" value="1"/>
</dbReference>
<protein>
    <submittedName>
        <fullName evidence="5">BlaI/MecI/CopY family transcriptional regulator</fullName>
    </submittedName>
</protein>
<evidence type="ECO:0000256" key="4">
    <source>
        <dbReference type="ARBA" id="ARBA00023163"/>
    </source>
</evidence>
<keyword evidence="2" id="KW-0805">Transcription regulation</keyword>
<dbReference type="Gene3D" id="1.10.4040.10">
    <property type="entry name" value="Penicillinase repressor domain"/>
    <property type="match status" value="1"/>
</dbReference>
<evidence type="ECO:0000256" key="2">
    <source>
        <dbReference type="ARBA" id="ARBA00023015"/>
    </source>
</evidence>
<accession>A0A135L565</accession>
<sequence>MEQYKLFDAEFKFMCIVWDEEPLTTRRLIELCQEKLGWKRTTTYTVLRKLSDRGILKNENFIVSSIIKREQVQKYESEVVVEKSFGGSLPKFIAAFLNDKTLSDDEAEEMKRLIDLHKEGQK</sequence>
<name>A0A135L565_9BACI</name>